<keyword evidence="2" id="KW-1185">Reference proteome</keyword>
<dbReference type="AlphaFoldDB" id="A0A8X6JW17"/>
<evidence type="ECO:0000313" key="1">
    <source>
        <dbReference type="EMBL" id="GFR20241.1"/>
    </source>
</evidence>
<gene>
    <name evidence="1" type="ORF">TNCT_239131</name>
</gene>
<protein>
    <submittedName>
        <fullName evidence="1">Uncharacterized protein</fullName>
    </submittedName>
</protein>
<sequence length="144" mass="16472">MRKMFRFLTDGVIKPLKVKHTARTYRERFPYQQSTNRGAYIKGSPHESPVRSKCSINLGGNVFGLSPCLEQLCWGLSKFFGIQMDEIIFLEVIFLSRSLRMLTSICFFGEGVGKARSRKCEIRVVLPDGMEFRRDGLVGQNNKT</sequence>
<dbReference type="EMBL" id="BMAO01008029">
    <property type="protein sequence ID" value="GFR20241.1"/>
    <property type="molecule type" value="Genomic_DNA"/>
</dbReference>
<organism evidence="1 2">
    <name type="scientific">Trichonephila clavata</name>
    <name type="common">Joro spider</name>
    <name type="synonym">Nephila clavata</name>
    <dbReference type="NCBI Taxonomy" id="2740835"/>
    <lineage>
        <taxon>Eukaryota</taxon>
        <taxon>Metazoa</taxon>
        <taxon>Ecdysozoa</taxon>
        <taxon>Arthropoda</taxon>
        <taxon>Chelicerata</taxon>
        <taxon>Arachnida</taxon>
        <taxon>Araneae</taxon>
        <taxon>Araneomorphae</taxon>
        <taxon>Entelegynae</taxon>
        <taxon>Araneoidea</taxon>
        <taxon>Nephilidae</taxon>
        <taxon>Trichonephila</taxon>
    </lineage>
</organism>
<dbReference type="Proteomes" id="UP000887116">
    <property type="component" value="Unassembled WGS sequence"/>
</dbReference>
<evidence type="ECO:0000313" key="2">
    <source>
        <dbReference type="Proteomes" id="UP000887116"/>
    </source>
</evidence>
<proteinExistence type="predicted"/>
<comment type="caution">
    <text evidence="1">The sequence shown here is derived from an EMBL/GenBank/DDBJ whole genome shotgun (WGS) entry which is preliminary data.</text>
</comment>
<accession>A0A8X6JW17</accession>
<reference evidence="1" key="1">
    <citation type="submission" date="2020-07" db="EMBL/GenBank/DDBJ databases">
        <title>Multicomponent nature underlies the extraordinary mechanical properties of spider dragline silk.</title>
        <authorList>
            <person name="Kono N."/>
            <person name="Nakamura H."/>
            <person name="Mori M."/>
            <person name="Yoshida Y."/>
            <person name="Ohtoshi R."/>
            <person name="Malay A.D."/>
            <person name="Moran D.A.P."/>
            <person name="Tomita M."/>
            <person name="Numata K."/>
            <person name="Arakawa K."/>
        </authorList>
    </citation>
    <scope>NUCLEOTIDE SEQUENCE</scope>
</reference>
<name>A0A8X6JW17_TRICU</name>